<accession>A0AAV7S897</accession>
<comment type="caution">
    <text evidence="2">The sequence shown here is derived from an EMBL/GenBank/DDBJ whole genome shotgun (WGS) entry which is preliminary data.</text>
</comment>
<evidence type="ECO:0000313" key="3">
    <source>
        <dbReference type="Proteomes" id="UP001066276"/>
    </source>
</evidence>
<keyword evidence="1" id="KW-0175">Coiled coil</keyword>
<dbReference type="Proteomes" id="UP001066276">
    <property type="component" value="Chromosome 4_2"/>
</dbReference>
<gene>
    <name evidence="2" type="ORF">NDU88_000474</name>
</gene>
<reference evidence="2" key="1">
    <citation type="journal article" date="2022" name="bioRxiv">
        <title>Sequencing and chromosome-scale assembly of the giantPleurodeles waltlgenome.</title>
        <authorList>
            <person name="Brown T."/>
            <person name="Elewa A."/>
            <person name="Iarovenko S."/>
            <person name="Subramanian E."/>
            <person name="Araus A.J."/>
            <person name="Petzold A."/>
            <person name="Susuki M."/>
            <person name="Suzuki K.-i.T."/>
            <person name="Hayashi T."/>
            <person name="Toyoda A."/>
            <person name="Oliveira C."/>
            <person name="Osipova E."/>
            <person name="Leigh N.D."/>
            <person name="Simon A."/>
            <person name="Yun M.H."/>
        </authorList>
    </citation>
    <scope>NUCLEOTIDE SEQUENCE</scope>
    <source>
        <strain evidence="2">20211129_DDA</strain>
        <tissue evidence="2">Liver</tissue>
    </source>
</reference>
<keyword evidence="3" id="KW-1185">Reference proteome</keyword>
<proteinExistence type="predicted"/>
<sequence>MMHQAIATSWEALELKIDMIATDLSVLKDRLSFRVTTTLNDITPDSRHLQTRLAKMESKMKSLEARAEDMENRARKSNMLIVGLLEKTEGNAVNMTAFLDYWIRIDIAPEGLSSFFAFQRADRVSS</sequence>
<organism evidence="2 3">
    <name type="scientific">Pleurodeles waltl</name>
    <name type="common">Iberian ribbed newt</name>
    <dbReference type="NCBI Taxonomy" id="8319"/>
    <lineage>
        <taxon>Eukaryota</taxon>
        <taxon>Metazoa</taxon>
        <taxon>Chordata</taxon>
        <taxon>Craniata</taxon>
        <taxon>Vertebrata</taxon>
        <taxon>Euteleostomi</taxon>
        <taxon>Amphibia</taxon>
        <taxon>Batrachia</taxon>
        <taxon>Caudata</taxon>
        <taxon>Salamandroidea</taxon>
        <taxon>Salamandridae</taxon>
        <taxon>Pleurodelinae</taxon>
        <taxon>Pleurodeles</taxon>
    </lineage>
</organism>
<protein>
    <submittedName>
        <fullName evidence="2">Uncharacterized protein</fullName>
    </submittedName>
</protein>
<dbReference type="EMBL" id="JANPWB010000008">
    <property type="protein sequence ID" value="KAJ1159970.1"/>
    <property type="molecule type" value="Genomic_DNA"/>
</dbReference>
<evidence type="ECO:0000256" key="1">
    <source>
        <dbReference type="SAM" id="Coils"/>
    </source>
</evidence>
<evidence type="ECO:0000313" key="2">
    <source>
        <dbReference type="EMBL" id="KAJ1159970.1"/>
    </source>
</evidence>
<feature type="coiled-coil region" evidence="1">
    <location>
        <begin position="46"/>
        <end position="80"/>
    </location>
</feature>
<dbReference type="AlphaFoldDB" id="A0AAV7S897"/>
<name>A0AAV7S897_PLEWA</name>